<sequence length="219" mass="22299">MSKKFFAELIGTFVLVFLGTGAAVLGGGADSVVGYASIALAFGLTIVASAYSIGTVSGAHLNPAVSIAMYLNKRIDSKELGTYILGQVVGALLGSFTLLAITGDNATLGQNVVADGYSLVTGFLVEVILTFIFILVILTVTSSRKGNAQLAGLVIGLTLTLIHFVGIPVTGMSANPARSLAPALLAGGDALSQIWIFILAPIVGGVLASIVSQSLLETE</sequence>
<dbReference type="InterPro" id="IPR000425">
    <property type="entry name" value="MIP"/>
</dbReference>
<evidence type="ECO:0000256" key="6">
    <source>
        <dbReference type="ARBA" id="ARBA00022989"/>
    </source>
</evidence>
<evidence type="ECO:0000256" key="7">
    <source>
        <dbReference type="ARBA" id="ARBA00023136"/>
    </source>
</evidence>
<dbReference type="InterPro" id="IPR022357">
    <property type="entry name" value="MIP_CS"/>
</dbReference>
<keyword evidence="7" id="KW-0472">Membrane</keyword>
<reference evidence="9 10" key="2">
    <citation type="submission" date="2014-05" db="EMBL/GenBank/DDBJ databases">
        <title>Genome sequence of Streptococcus gallolyticus.</title>
        <authorList>
            <person name="Del Campo R."/>
        </authorList>
    </citation>
    <scope>NUCLEOTIDE SEQUENCE [LARGE SCALE GENOMIC DNA]</scope>
    <source>
        <strain evidence="9 10">LMG17956</strain>
    </source>
</reference>
<organism evidence="9 10">
    <name type="scientific">Streptococcus gallolyticus</name>
    <dbReference type="NCBI Taxonomy" id="315405"/>
    <lineage>
        <taxon>Bacteria</taxon>
        <taxon>Bacillati</taxon>
        <taxon>Bacillota</taxon>
        <taxon>Bacilli</taxon>
        <taxon>Lactobacillales</taxon>
        <taxon>Streptococcaceae</taxon>
        <taxon>Streptococcus</taxon>
    </lineage>
</organism>
<comment type="subcellular location">
    <subcellularLocation>
        <location evidence="1">Cell membrane</location>
        <topology evidence="1">Multi-pass membrane protein</topology>
    </subcellularLocation>
</comment>
<dbReference type="GO" id="GO:0015250">
    <property type="term" value="F:water channel activity"/>
    <property type="evidence" value="ECO:0007669"/>
    <property type="project" value="TreeGrafter"/>
</dbReference>
<dbReference type="PANTHER" id="PTHR19139:SF199">
    <property type="entry name" value="MIP17260P"/>
    <property type="match status" value="1"/>
</dbReference>
<reference evidence="9 10" key="1">
    <citation type="submission" date="2014-02" db="EMBL/GenBank/DDBJ databases">
        <authorList>
            <person name="Manrique M."/>
        </authorList>
    </citation>
    <scope>NUCLEOTIDE SEQUENCE [LARGE SCALE GENOMIC DNA]</scope>
    <source>
        <strain evidence="9 10">LMG17956</strain>
    </source>
</reference>
<gene>
    <name evidence="9" type="ORF">BN963_SGAL_00241</name>
</gene>
<proteinExistence type="inferred from homology"/>
<dbReference type="Proteomes" id="UP000027584">
    <property type="component" value="Unassembled WGS sequence"/>
</dbReference>
<dbReference type="PRINTS" id="PR00783">
    <property type="entry name" value="MINTRINSICP"/>
</dbReference>
<dbReference type="GO" id="GO:0005886">
    <property type="term" value="C:plasma membrane"/>
    <property type="evidence" value="ECO:0007669"/>
    <property type="project" value="UniProtKB-SubCell"/>
</dbReference>
<comment type="similarity">
    <text evidence="2 8">Belongs to the MIP/aquaporin (TC 1.A.8) family.</text>
</comment>
<keyword evidence="5 8" id="KW-0812">Transmembrane</keyword>
<evidence type="ECO:0000256" key="2">
    <source>
        <dbReference type="ARBA" id="ARBA00006175"/>
    </source>
</evidence>
<dbReference type="PANTHER" id="PTHR19139">
    <property type="entry name" value="AQUAPORIN TRANSPORTER"/>
    <property type="match status" value="1"/>
</dbReference>
<protein>
    <submittedName>
        <fullName evidence="9">MIP family channel protein</fullName>
    </submittedName>
</protein>
<keyword evidence="4" id="KW-1003">Cell membrane</keyword>
<name>A0A060RFZ6_9STRE</name>
<dbReference type="PROSITE" id="PS00221">
    <property type="entry name" value="MIP"/>
    <property type="match status" value="1"/>
</dbReference>
<evidence type="ECO:0000256" key="3">
    <source>
        <dbReference type="ARBA" id="ARBA00022448"/>
    </source>
</evidence>
<evidence type="ECO:0000256" key="5">
    <source>
        <dbReference type="ARBA" id="ARBA00022692"/>
    </source>
</evidence>
<keyword evidence="3 8" id="KW-0813">Transport</keyword>
<dbReference type="InterPro" id="IPR023271">
    <property type="entry name" value="Aquaporin-like"/>
</dbReference>
<evidence type="ECO:0000256" key="8">
    <source>
        <dbReference type="RuleBase" id="RU000477"/>
    </source>
</evidence>
<evidence type="ECO:0000313" key="10">
    <source>
        <dbReference type="Proteomes" id="UP000027584"/>
    </source>
</evidence>
<dbReference type="GeneID" id="57921568"/>
<dbReference type="SUPFAM" id="SSF81338">
    <property type="entry name" value="Aquaporin-like"/>
    <property type="match status" value="1"/>
</dbReference>
<dbReference type="EMBL" id="CCBC010000044">
    <property type="protein sequence ID" value="CDO17061.1"/>
    <property type="molecule type" value="Genomic_DNA"/>
</dbReference>
<accession>A0A060RFZ6</accession>
<dbReference type="Gene3D" id="1.20.1080.10">
    <property type="entry name" value="Glycerol uptake facilitator protein"/>
    <property type="match status" value="1"/>
</dbReference>
<comment type="caution">
    <text evidence="9">The sequence shown here is derived from an EMBL/GenBank/DDBJ whole genome shotgun (WGS) entry which is preliminary data.</text>
</comment>
<dbReference type="RefSeq" id="WP_009853604.1">
    <property type="nucleotide sequence ID" value="NZ_CP054015.1"/>
</dbReference>
<evidence type="ECO:0000313" key="9">
    <source>
        <dbReference type="EMBL" id="CDO17061.1"/>
    </source>
</evidence>
<dbReference type="Pfam" id="PF00230">
    <property type="entry name" value="MIP"/>
    <property type="match status" value="1"/>
</dbReference>
<evidence type="ECO:0000256" key="4">
    <source>
        <dbReference type="ARBA" id="ARBA00022475"/>
    </source>
</evidence>
<keyword evidence="6" id="KW-1133">Transmembrane helix</keyword>
<dbReference type="AlphaFoldDB" id="A0A060RFZ6"/>
<evidence type="ECO:0000256" key="1">
    <source>
        <dbReference type="ARBA" id="ARBA00004651"/>
    </source>
</evidence>
<dbReference type="InterPro" id="IPR034294">
    <property type="entry name" value="Aquaporin_transptr"/>
</dbReference>